<keyword evidence="3" id="KW-0540">Nuclease</keyword>
<dbReference type="AlphaFoldDB" id="A0A0N1MX53"/>
<evidence type="ECO:0000313" key="4">
    <source>
        <dbReference type="Proteomes" id="UP000037848"/>
    </source>
</evidence>
<dbReference type="RefSeq" id="WP_054452543.1">
    <property type="nucleotide sequence ID" value="NZ_LHPH01000001.1"/>
</dbReference>
<protein>
    <submittedName>
        <fullName evidence="3">Exonuclease SbcD</fullName>
    </submittedName>
</protein>
<dbReference type="Pfam" id="PF13558">
    <property type="entry name" value="SbcC_Walker_B"/>
    <property type="match status" value="1"/>
</dbReference>
<evidence type="ECO:0000313" key="3">
    <source>
        <dbReference type="EMBL" id="KPH65616.1"/>
    </source>
</evidence>
<evidence type="ECO:0000256" key="1">
    <source>
        <dbReference type="SAM" id="Coils"/>
    </source>
</evidence>
<dbReference type="PANTHER" id="PTHR32114">
    <property type="entry name" value="ABC TRANSPORTER ABCH.3"/>
    <property type="match status" value="1"/>
</dbReference>
<dbReference type="Gene3D" id="3.40.50.300">
    <property type="entry name" value="P-loop containing nucleotide triphosphate hydrolases"/>
    <property type="match status" value="2"/>
</dbReference>
<dbReference type="OrthoDB" id="9795626at2"/>
<dbReference type="InterPro" id="IPR038729">
    <property type="entry name" value="Rad50/SbcC_AAA"/>
</dbReference>
<dbReference type="EMBL" id="LHPH01000001">
    <property type="protein sequence ID" value="KPH65616.1"/>
    <property type="molecule type" value="Genomic_DNA"/>
</dbReference>
<keyword evidence="4" id="KW-1185">Reference proteome</keyword>
<dbReference type="PANTHER" id="PTHR32114:SF2">
    <property type="entry name" value="ABC TRANSPORTER ABCH.3"/>
    <property type="match status" value="1"/>
</dbReference>
<feature type="coiled-coil region" evidence="1">
    <location>
        <begin position="231"/>
        <end position="309"/>
    </location>
</feature>
<sequence length="1217" mass="137688">MKILAVRINNLASIVDAQIDFESAPLKDAGLFAITGDTGAGKSTILDAICLSLYAKTARLGGDHGNKVEFQGDNIRLNDARNLLRRGAGQGFAEVDFIGQDKQRYRARYEIARARGKANGNLKSAEHTLFSLPDESLLVSSKSATSKEIERIIGLSFEQFSRAVLLAQHEFAAFLKASADERAQLLECLTGTDKFSLIGKRIYERHKEQLSKLEILKASVASYTLLTDEELATKTTVLADLKKQIELAKQDLANTEQGINWHKQANTLDKALQAALQNQQQANNALELIAQKSEQAKQAQSTLEIKDNRRRFKDLTVQNTELTAKISDLKKIDHAALITDLASTLETHSDTLKTAKQQKQSAEPVIAKARELDNNIAIQAQAITTITQQTEKEQKQLTHLQQQHKKNHTDHNEAVKLTEKHQQWLEQHNQLKQLASDWNYHKHSFNQFLSAKQQLSITTEQSQKLKNEQIEQTELLAKHNEKVTFNEQALIHEQQKLNQLNTQQNEFNIEHYDAQLKAIDYLKEQRERYKQFNLELKQSTQQQSSTAAKLAQSQQTQTSLKQKLIQCEQALKHSEYALNQARLRASENVEHLRTQLAPNEPCVVCGATEHPFANNQNQQFDNLITDFENNFNNVKQHYDHALTELHQHQTQHAVLVAEHTQHSQAIHTAQNKQLEIKNIMQAARSELNELTPEQLNTTYTQLSEQKAHYFETQKTQRSLQEKVNQLQSTLKTEQQTQQVLHTKHVDLTNQQNQLSNKLDELNTQINELSTALNSQFEKAEFWQQLQNNTLNLTDLNQQVEQFQHAQEQLEQSQKRRDAADQQIQQLTPLITDAELILKTLNDDSSTAQQLQSTTQSERLALFNGEHISADDYLAKLTAQQEQCQTQLNESQKAHDNAIKKRDEHAISLKNDEQRLLENTQDQVSLSDRYNEWFAEFKTLYVDASHAQVEILLTLSGEDIKAQLTQHAQLTHALVDANAALKQQQNAHAQHQNNDKPKHDHSELVEQLNSINEQLTALHKSQLETNTALEQHNQNSHLLQSKQAELITLQAQAQQWHLLNKVLGDATGKTMRNLAQTQTLKILLHYANSHLRTLNKRYELTAIDQTLDIAIVDKDMADEKRSVNTLSGGESFLVSLALALGLASLSSNKVSINSLFIDEGFGTLDSETLSIAMDALDSLQAQGRKVGVISHVTQMTERVATQVHVAKKPGGYSTISII</sequence>
<dbReference type="SUPFAM" id="SSF52540">
    <property type="entry name" value="P-loop containing nucleoside triphosphate hydrolases"/>
    <property type="match status" value="2"/>
</dbReference>
<reference evidence="3 4" key="1">
    <citation type="submission" date="2015-08" db="EMBL/GenBank/DDBJ databases">
        <title>Draft Genome Sequence of Pseudoalteromonas porphyrae UCD-SED14.</title>
        <authorList>
            <person name="Coil D.A."/>
            <person name="Jospin G."/>
            <person name="Lee R.D."/>
            <person name="Eisen J.A."/>
        </authorList>
    </citation>
    <scope>NUCLEOTIDE SEQUENCE [LARGE SCALE GENOMIC DNA]</scope>
    <source>
        <strain evidence="3 4">UCD-SED14</strain>
    </source>
</reference>
<dbReference type="Pfam" id="PF13476">
    <property type="entry name" value="AAA_23"/>
    <property type="match status" value="1"/>
</dbReference>
<keyword evidence="1" id="KW-0175">Coiled coil</keyword>
<keyword evidence="3" id="KW-0378">Hydrolase</keyword>
<dbReference type="GO" id="GO:0016887">
    <property type="term" value="F:ATP hydrolysis activity"/>
    <property type="evidence" value="ECO:0007669"/>
    <property type="project" value="InterPro"/>
</dbReference>
<dbReference type="GO" id="GO:0004527">
    <property type="term" value="F:exonuclease activity"/>
    <property type="evidence" value="ECO:0007669"/>
    <property type="project" value="UniProtKB-KW"/>
</dbReference>
<dbReference type="STRING" id="187330.AMS58_05065"/>
<dbReference type="Proteomes" id="UP000037848">
    <property type="component" value="Unassembled WGS sequence"/>
</dbReference>
<accession>A0A0N1MX53</accession>
<feature type="coiled-coil region" evidence="1">
    <location>
        <begin position="716"/>
        <end position="822"/>
    </location>
</feature>
<gene>
    <name evidence="3" type="ORF">ADS77_01420</name>
</gene>
<dbReference type="InterPro" id="IPR027417">
    <property type="entry name" value="P-loop_NTPase"/>
</dbReference>
<dbReference type="PATRIC" id="fig|187330.3.peg.299"/>
<feature type="domain" description="Rad50/SbcC-type AAA" evidence="2">
    <location>
        <begin position="6"/>
        <end position="277"/>
    </location>
</feature>
<dbReference type="GO" id="GO:0006302">
    <property type="term" value="P:double-strand break repair"/>
    <property type="evidence" value="ECO:0007669"/>
    <property type="project" value="InterPro"/>
</dbReference>
<organism evidence="3 4">
    <name type="scientific">Pseudoalteromonas porphyrae</name>
    <dbReference type="NCBI Taxonomy" id="187330"/>
    <lineage>
        <taxon>Bacteria</taxon>
        <taxon>Pseudomonadati</taxon>
        <taxon>Pseudomonadota</taxon>
        <taxon>Gammaproteobacteria</taxon>
        <taxon>Alteromonadales</taxon>
        <taxon>Pseudoalteromonadaceae</taxon>
        <taxon>Pseudoalteromonas</taxon>
    </lineage>
</organism>
<keyword evidence="3" id="KW-0269">Exonuclease</keyword>
<evidence type="ECO:0000259" key="2">
    <source>
        <dbReference type="Pfam" id="PF13476"/>
    </source>
</evidence>
<comment type="caution">
    <text evidence="3">The sequence shown here is derived from an EMBL/GenBank/DDBJ whole genome shotgun (WGS) entry which is preliminary data.</text>
</comment>
<proteinExistence type="predicted"/>
<name>A0A0N1MX53_9GAMM</name>